<gene>
    <name evidence="2" type="primary">rfbN</name>
    <name evidence="2" type="ORF">MGMO_13c00120</name>
</gene>
<reference evidence="2 3" key="1">
    <citation type="journal article" date="2013" name="Genome Announc.">
        <title>Draft Genome Sequence of the Methanotrophic Gammaproteobacterium Methyloglobulus morosus DSM 22980 Strain KoM1.</title>
        <authorList>
            <person name="Poehlein A."/>
            <person name="Deutzmann J.S."/>
            <person name="Daniel R."/>
            <person name="Simeonova D.D."/>
        </authorList>
    </citation>
    <scope>NUCLEOTIDE SEQUENCE [LARGE SCALE GENOMIC DNA]</scope>
    <source>
        <strain evidence="2 3">KoM1</strain>
    </source>
</reference>
<organism evidence="2 3">
    <name type="scientific">Methyloglobulus morosus KoM1</name>
    <dbReference type="NCBI Taxonomy" id="1116472"/>
    <lineage>
        <taxon>Bacteria</taxon>
        <taxon>Pseudomonadati</taxon>
        <taxon>Pseudomonadota</taxon>
        <taxon>Gammaproteobacteria</taxon>
        <taxon>Methylococcales</taxon>
        <taxon>Methylococcaceae</taxon>
        <taxon>Methyloglobulus</taxon>
    </lineage>
</organism>
<protein>
    <submittedName>
        <fullName evidence="2">O antigen biosynthesis rhamnosyltransferase RfbN</fullName>
        <ecNumber evidence="2">2.4.1.-</ecNumber>
    </submittedName>
</protein>
<dbReference type="STRING" id="1116472.MGMO_13c00120"/>
<dbReference type="RefSeq" id="WP_023493381.1">
    <property type="nucleotide sequence ID" value="NZ_AYLO01000013.1"/>
</dbReference>
<evidence type="ECO:0000259" key="1">
    <source>
        <dbReference type="Pfam" id="PF00535"/>
    </source>
</evidence>
<dbReference type="EC" id="2.4.1.-" evidence="2"/>
<dbReference type="GO" id="GO:0044010">
    <property type="term" value="P:single-species biofilm formation"/>
    <property type="evidence" value="ECO:0007669"/>
    <property type="project" value="TreeGrafter"/>
</dbReference>
<feature type="domain" description="Glycosyltransferase 2-like" evidence="1">
    <location>
        <begin position="7"/>
        <end position="169"/>
    </location>
</feature>
<dbReference type="Proteomes" id="UP000017842">
    <property type="component" value="Unassembled WGS sequence"/>
</dbReference>
<proteinExistence type="predicted"/>
<dbReference type="OrthoDB" id="9790005at2"/>
<name>V5CA49_9GAMM</name>
<evidence type="ECO:0000313" key="3">
    <source>
        <dbReference type="Proteomes" id="UP000017842"/>
    </source>
</evidence>
<evidence type="ECO:0000313" key="2">
    <source>
        <dbReference type="EMBL" id="ESS73678.1"/>
    </source>
</evidence>
<dbReference type="AlphaFoldDB" id="V5CA49"/>
<dbReference type="InterPro" id="IPR029044">
    <property type="entry name" value="Nucleotide-diphossugar_trans"/>
</dbReference>
<accession>V5CA49</accession>
<dbReference type="InterPro" id="IPR001173">
    <property type="entry name" value="Glyco_trans_2-like"/>
</dbReference>
<dbReference type="PATRIC" id="fig|1116472.3.peg.476"/>
<dbReference type="Gene3D" id="3.90.550.10">
    <property type="entry name" value="Spore Coat Polysaccharide Biosynthesis Protein SpsA, Chain A"/>
    <property type="match status" value="1"/>
</dbReference>
<keyword evidence="3" id="KW-1185">Reference proteome</keyword>
<dbReference type="eggNOG" id="COG1216">
    <property type="taxonomic scope" value="Bacteria"/>
</dbReference>
<dbReference type="InterPro" id="IPR050834">
    <property type="entry name" value="Glycosyltransf_2"/>
</dbReference>
<dbReference type="GO" id="GO:0016757">
    <property type="term" value="F:glycosyltransferase activity"/>
    <property type="evidence" value="ECO:0007669"/>
    <property type="project" value="UniProtKB-KW"/>
</dbReference>
<dbReference type="CDD" id="cd00761">
    <property type="entry name" value="Glyco_tranf_GTA_type"/>
    <property type="match status" value="1"/>
</dbReference>
<comment type="caution">
    <text evidence="2">The sequence shown here is derived from an EMBL/GenBank/DDBJ whole genome shotgun (WGS) entry which is preliminary data.</text>
</comment>
<dbReference type="PANTHER" id="PTHR43685">
    <property type="entry name" value="GLYCOSYLTRANSFERASE"/>
    <property type="match status" value="1"/>
</dbReference>
<dbReference type="EMBL" id="AYLO01000013">
    <property type="protein sequence ID" value="ESS73678.1"/>
    <property type="molecule type" value="Genomic_DNA"/>
</dbReference>
<keyword evidence="2" id="KW-0808">Transferase</keyword>
<dbReference type="PANTHER" id="PTHR43685:SF13">
    <property type="entry name" value="O ANTIGEN BIOSYNTHESIS RHAMNOSYLTRANSFERASE RFBN"/>
    <property type="match status" value="1"/>
</dbReference>
<keyword evidence="2" id="KW-0328">Glycosyltransferase</keyword>
<dbReference type="Pfam" id="PF00535">
    <property type="entry name" value="Glycos_transf_2"/>
    <property type="match status" value="1"/>
</dbReference>
<dbReference type="SUPFAM" id="SSF53448">
    <property type="entry name" value="Nucleotide-diphospho-sugar transferases"/>
    <property type="match status" value="1"/>
</dbReference>
<sequence>MTKVGLIVPTLNAGKLWGSWLKALEQQTRKPDFLLLIDSSSSDDTVDLARAQGFNVQVIPKSEFNHGGTRQFGVTLLSTMDIIVFLTQDALLANPNAIERLVTAFDDPRVGAAYGRQLPHDNASPIAAHARLFNYPAESQLRSLEDRKRFGIKTVFISNSFAAYRYNALMQADGFPVDTIMNEDTYVAGKMLLSGWKIAYCADAQVHHSHNYSFMDEFKRYFDIGVFHTHTAWLQQTFGGASGEGLRFVVSELRYLLKHAPSLIPSAVLRTGLKWLGFKLGALHQSLPGIMLKNFSLHKTYWLRTLP</sequence>